<dbReference type="InterPro" id="IPR018503">
    <property type="entry name" value="Tetraspanin_CS"/>
</dbReference>
<protein>
    <recommendedName>
        <fullName evidence="7">Tetraspanin</fullName>
    </recommendedName>
</protein>
<gene>
    <name evidence="8" type="ORF">CHIRRI_LOCUS1610</name>
</gene>
<evidence type="ECO:0000256" key="5">
    <source>
        <dbReference type="ARBA" id="ARBA00023136"/>
    </source>
</evidence>
<keyword evidence="9" id="KW-1185">Reference proteome</keyword>
<dbReference type="GO" id="GO:0005886">
    <property type="term" value="C:plasma membrane"/>
    <property type="evidence" value="ECO:0007669"/>
    <property type="project" value="TreeGrafter"/>
</dbReference>
<dbReference type="AlphaFoldDB" id="A0A9N9RKM7"/>
<dbReference type="OrthoDB" id="10033535at2759"/>
<evidence type="ECO:0000256" key="3">
    <source>
        <dbReference type="ARBA" id="ARBA00022692"/>
    </source>
</evidence>
<keyword evidence="3 7" id="KW-0812">Transmembrane</keyword>
<accession>A0A9N9RKM7</accession>
<feature type="transmembrane region" description="Helical" evidence="7">
    <location>
        <begin position="204"/>
        <end position="227"/>
    </location>
</feature>
<evidence type="ECO:0000256" key="6">
    <source>
        <dbReference type="PIRSR" id="PIRSR002419-1"/>
    </source>
</evidence>
<dbReference type="CDD" id="cd03127">
    <property type="entry name" value="tetraspanin_LEL"/>
    <property type="match status" value="1"/>
</dbReference>
<dbReference type="InterPro" id="IPR018499">
    <property type="entry name" value="Tetraspanin/Peripherin"/>
</dbReference>
<sequence>MRNRTNHVNLIDKICGIHHNFELYIMTGLFTIIIGAIIQSSYHHYENFIGESFWTAPIVLMVVGSLIFFISFLGCCGAMRESSCLILTFSVFLMIVFVTEVGIGVAGYIKHSELKDVLEKQFNRTMEDYTTSIEAQHAWSLVQGELQCCGINGPNDWKRIYINTTVPSTCCHLLPENVKQCTSVYASQEGCYPKLLNFLDTKSLLLGFVGIGIAIVQLIGVVFACALSRAFRENYETV</sequence>
<reference evidence="8" key="2">
    <citation type="submission" date="2022-10" db="EMBL/GenBank/DDBJ databases">
        <authorList>
            <consortium name="ENA_rothamsted_submissions"/>
            <consortium name="culmorum"/>
            <person name="King R."/>
        </authorList>
    </citation>
    <scope>NUCLEOTIDE SEQUENCE</scope>
</reference>
<evidence type="ECO:0000313" key="9">
    <source>
        <dbReference type="Proteomes" id="UP001153620"/>
    </source>
</evidence>
<evidence type="ECO:0000313" key="8">
    <source>
        <dbReference type="EMBL" id="CAG9798628.1"/>
    </source>
</evidence>
<feature type="disulfide bond" evidence="6">
    <location>
        <begin position="149"/>
        <end position="170"/>
    </location>
</feature>
<keyword evidence="4 7" id="KW-1133">Transmembrane helix</keyword>
<dbReference type="PROSITE" id="PS00421">
    <property type="entry name" value="TM4_1"/>
    <property type="match status" value="1"/>
</dbReference>
<dbReference type="InterPro" id="IPR008952">
    <property type="entry name" value="Tetraspanin_EC2_sf"/>
</dbReference>
<dbReference type="InterPro" id="IPR000301">
    <property type="entry name" value="Tetraspanin_animals"/>
</dbReference>
<feature type="transmembrane region" description="Helical" evidence="7">
    <location>
        <begin position="85"/>
        <end position="109"/>
    </location>
</feature>
<comment type="similarity">
    <text evidence="2 7">Belongs to the tetraspanin (TM4SF) family.</text>
</comment>
<dbReference type="EMBL" id="OU895877">
    <property type="protein sequence ID" value="CAG9798628.1"/>
    <property type="molecule type" value="Genomic_DNA"/>
</dbReference>
<feature type="transmembrane region" description="Helical" evidence="7">
    <location>
        <begin position="21"/>
        <end position="42"/>
    </location>
</feature>
<reference evidence="8" key="1">
    <citation type="submission" date="2022-01" db="EMBL/GenBank/DDBJ databases">
        <authorList>
            <person name="King R."/>
        </authorList>
    </citation>
    <scope>NUCLEOTIDE SEQUENCE</scope>
</reference>
<dbReference type="PANTHER" id="PTHR19282">
    <property type="entry name" value="TETRASPANIN"/>
    <property type="match status" value="1"/>
</dbReference>
<dbReference type="Pfam" id="PF00335">
    <property type="entry name" value="Tetraspanin"/>
    <property type="match status" value="1"/>
</dbReference>
<dbReference type="PRINTS" id="PR00259">
    <property type="entry name" value="TMFOUR"/>
</dbReference>
<evidence type="ECO:0000256" key="7">
    <source>
        <dbReference type="RuleBase" id="RU361218"/>
    </source>
</evidence>
<dbReference type="PIRSF" id="PIRSF002419">
    <property type="entry name" value="Tetraspanin"/>
    <property type="match status" value="1"/>
</dbReference>
<dbReference type="Proteomes" id="UP001153620">
    <property type="component" value="Chromosome 1"/>
</dbReference>
<dbReference type="PANTHER" id="PTHR19282:SF482">
    <property type="entry name" value="FI23944P1-RELATED"/>
    <property type="match status" value="1"/>
</dbReference>
<comment type="subcellular location">
    <subcellularLocation>
        <location evidence="1 7">Membrane</location>
        <topology evidence="1 7">Multi-pass membrane protein</topology>
    </subcellularLocation>
</comment>
<evidence type="ECO:0000256" key="2">
    <source>
        <dbReference type="ARBA" id="ARBA00006840"/>
    </source>
</evidence>
<name>A0A9N9RKM7_9DIPT</name>
<dbReference type="SUPFAM" id="SSF48652">
    <property type="entry name" value="Tetraspanin"/>
    <property type="match status" value="1"/>
</dbReference>
<organism evidence="8 9">
    <name type="scientific">Chironomus riparius</name>
    <dbReference type="NCBI Taxonomy" id="315576"/>
    <lineage>
        <taxon>Eukaryota</taxon>
        <taxon>Metazoa</taxon>
        <taxon>Ecdysozoa</taxon>
        <taxon>Arthropoda</taxon>
        <taxon>Hexapoda</taxon>
        <taxon>Insecta</taxon>
        <taxon>Pterygota</taxon>
        <taxon>Neoptera</taxon>
        <taxon>Endopterygota</taxon>
        <taxon>Diptera</taxon>
        <taxon>Nematocera</taxon>
        <taxon>Chironomoidea</taxon>
        <taxon>Chironomidae</taxon>
        <taxon>Chironominae</taxon>
        <taxon>Chironomus</taxon>
    </lineage>
</organism>
<evidence type="ECO:0000256" key="1">
    <source>
        <dbReference type="ARBA" id="ARBA00004141"/>
    </source>
</evidence>
<proteinExistence type="inferred from homology"/>
<dbReference type="Gene3D" id="1.10.1450.10">
    <property type="entry name" value="Tetraspanin"/>
    <property type="match status" value="1"/>
</dbReference>
<keyword evidence="6" id="KW-1015">Disulfide bond</keyword>
<evidence type="ECO:0000256" key="4">
    <source>
        <dbReference type="ARBA" id="ARBA00022989"/>
    </source>
</evidence>
<feature type="transmembrane region" description="Helical" evidence="7">
    <location>
        <begin position="54"/>
        <end position="73"/>
    </location>
</feature>
<keyword evidence="5 7" id="KW-0472">Membrane</keyword>